<gene>
    <name evidence="2" type="ORF">ABVK25_008050</name>
</gene>
<keyword evidence="3" id="KW-1185">Reference proteome</keyword>
<dbReference type="Proteomes" id="UP001590951">
    <property type="component" value="Unassembled WGS sequence"/>
</dbReference>
<evidence type="ECO:0000256" key="1">
    <source>
        <dbReference type="SAM" id="MobiDB-lite"/>
    </source>
</evidence>
<feature type="region of interest" description="Disordered" evidence="1">
    <location>
        <begin position="134"/>
        <end position="167"/>
    </location>
</feature>
<proteinExistence type="predicted"/>
<comment type="caution">
    <text evidence="2">The sequence shown here is derived from an EMBL/GenBank/DDBJ whole genome shotgun (WGS) entry which is preliminary data.</text>
</comment>
<sequence>MHLVSHPALRVHFETPSAYGSILPTFKSLILAEESLTYLTRSLWKMSEDPKARWQRYLRAALALVLDSSPFHSRAFLQSRCLEDFRLEDFRLVRDLRTFTVTGNVAPTYRKELLRCARSPFTSSETIVAISNGHPRQAMKPTQVADHGQHGTFTSSASVLRRTPRFP</sequence>
<protein>
    <submittedName>
        <fullName evidence="2">Uncharacterized protein</fullName>
    </submittedName>
</protein>
<dbReference type="EMBL" id="JBHFEH010000033">
    <property type="protein sequence ID" value="KAL2051636.1"/>
    <property type="molecule type" value="Genomic_DNA"/>
</dbReference>
<organism evidence="2 3">
    <name type="scientific">Lepraria finkii</name>
    <dbReference type="NCBI Taxonomy" id="1340010"/>
    <lineage>
        <taxon>Eukaryota</taxon>
        <taxon>Fungi</taxon>
        <taxon>Dikarya</taxon>
        <taxon>Ascomycota</taxon>
        <taxon>Pezizomycotina</taxon>
        <taxon>Lecanoromycetes</taxon>
        <taxon>OSLEUM clade</taxon>
        <taxon>Lecanoromycetidae</taxon>
        <taxon>Lecanorales</taxon>
        <taxon>Lecanorineae</taxon>
        <taxon>Stereocaulaceae</taxon>
        <taxon>Lepraria</taxon>
    </lineage>
</organism>
<evidence type="ECO:0000313" key="2">
    <source>
        <dbReference type="EMBL" id="KAL2051636.1"/>
    </source>
</evidence>
<evidence type="ECO:0000313" key="3">
    <source>
        <dbReference type="Proteomes" id="UP001590951"/>
    </source>
</evidence>
<reference evidence="2 3" key="1">
    <citation type="submission" date="2024-09" db="EMBL/GenBank/DDBJ databases">
        <title>Rethinking Asexuality: The Enigmatic Case of Functional Sexual Genes in Lepraria (Stereocaulaceae).</title>
        <authorList>
            <person name="Doellman M."/>
            <person name="Sun Y."/>
            <person name="Barcenas-Pena A."/>
            <person name="Lumbsch H.T."/>
            <person name="Grewe F."/>
        </authorList>
    </citation>
    <scope>NUCLEOTIDE SEQUENCE [LARGE SCALE GENOMIC DNA]</scope>
    <source>
        <strain evidence="2 3">Grewe 0041</strain>
    </source>
</reference>
<name>A0ABR4B3P7_9LECA</name>
<accession>A0ABR4B3P7</accession>